<feature type="compositionally biased region" description="Low complexity" evidence="11">
    <location>
        <begin position="386"/>
        <end position="399"/>
    </location>
</feature>
<keyword evidence="8 10" id="KW-0802">TPR repeat</keyword>
<dbReference type="GO" id="GO:0001965">
    <property type="term" value="F:G-protein alpha-subunit binding"/>
    <property type="evidence" value="ECO:0007669"/>
    <property type="project" value="TreeGrafter"/>
</dbReference>
<evidence type="ECO:0000256" key="4">
    <source>
        <dbReference type="ARBA" id="ARBA00022475"/>
    </source>
</evidence>
<evidence type="ECO:0000313" key="13">
    <source>
        <dbReference type="Proteomes" id="UP001431783"/>
    </source>
</evidence>
<dbReference type="GO" id="GO:0005938">
    <property type="term" value="C:cell cortex"/>
    <property type="evidence" value="ECO:0007669"/>
    <property type="project" value="TreeGrafter"/>
</dbReference>
<keyword evidence="6" id="KW-0597">Phosphoprotein</keyword>
<dbReference type="SMART" id="SM00028">
    <property type="entry name" value="TPR"/>
    <property type="match status" value="7"/>
</dbReference>
<dbReference type="Pfam" id="PF02188">
    <property type="entry name" value="GoLoco"/>
    <property type="match status" value="4"/>
</dbReference>
<dbReference type="GO" id="GO:0000132">
    <property type="term" value="P:establishment of mitotic spindle orientation"/>
    <property type="evidence" value="ECO:0007669"/>
    <property type="project" value="TreeGrafter"/>
</dbReference>
<dbReference type="PROSITE" id="PS50005">
    <property type="entry name" value="TPR"/>
    <property type="match status" value="2"/>
</dbReference>
<dbReference type="InterPro" id="IPR019734">
    <property type="entry name" value="TPR_rpt"/>
</dbReference>
<feature type="compositionally biased region" description="Polar residues" evidence="11">
    <location>
        <begin position="635"/>
        <end position="647"/>
    </location>
</feature>
<evidence type="ECO:0000256" key="11">
    <source>
        <dbReference type="SAM" id="MobiDB-lite"/>
    </source>
</evidence>
<dbReference type="InterPro" id="IPR011990">
    <property type="entry name" value="TPR-like_helical_dom_sf"/>
</dbReference>
<dbReference type="PROSITE" id="PS50877">
    <property type="entry name" value="GOLOCO"/>
    <property type="match status" value="4"/>
</dbReference>
<keyword evidence="13" id="KW-1185">Reference proteome</keyword>
<reference evidence="12 13" key="1">
    <citation type="submission" date="2023-03" db="EMBL/GenBank/DDBJ databases">
        <title>Genome insight into feeding habits of ladybird beetles.</title>
        <authorList>
            <person name="Li H.-S."/>
            <person name="Huang Y.-H."/>
            <person name="Pang H."/>
        </authorList>
    </citation>
    <scope>NUCLEOTIDE SEQUENCE [LARGE SCALE GENOMIC DNA]</scope>
    <source>
        <strain evidence="12">SYSU_2023b</strain>
        <tissue evidence="12">Whole body</tissue>
    </source>
</reference>
<keyword evidence="7" id="KW-0677">Repeat</keyword>
<evidence type="ECO:0000256" key="7">
    <source>
        <dbReference type="ARBA" id="ARBA00022737"/>
    </source>
</evidence>
<dbReference type="GO" id="GO:0005092">
    <property type="term" value="F:GDP-dissociation inhibitor activity"/>
    <property type="evidence" value="ECO:0007669"/>
    <property type="project" value="TreeGrafter"/>
</dbReference>
<evidence type="ECO:0000313" key="12">
    <source>
        <dbReference type="EMBL" id="KAK9891412.1"/>
    </source>
</evidence>
<dbReference type="Pfam" id="PF13424">
    <property type="entry name" value="TPR_12"/>
    <property type="match status" value="3"/>
</dbReference>
<name>A0AAW1VER2_9CUCU</name>
<keyword evidence="4" id="KW-1003">Cell membrane</keyword>
<dbReference type="SUPFAM" id="SSF48452">
    <property type="entry name" value="TPR-like"/>
    <property type="match status" value="3"/>
</dbReference>
<protein>
    <recommendedName>
        <fullName evidence="14">G-protein-signaling modulator 2</fullName>
    </recommendedName>
</protein>
<evidence type="ECO:0000256" key="6">
    <source>
        <dbReference type="ARBA" id="ARBA00022553"/>
    </source>
</evidence>
<feature type="repeat" description="TPR" evidence="10">
    <location>
        <begin position="242"/>
        <end position="275"/>
    </location>
</feature>
<dbReference type="InterPro" id="IPR052386">
    <property type="entry name" value="GPSM"/>
</dbReference>
<comment type="similarity">
    <text evidence="3">Belongs to the GPSM family.</text>
</comment>
<feature type="repeat" description="TPR" evidence="10">
    <location>
        <begin position="62"/>
        <end position="95"/>
    </location>
</feature>
<sequence length="647" mass="71927">MSLSSSVANLSADTPSYDGSTNMCLELALEGERLCKAGDCRAGVAFFQAAIQAGTDDLRTLSAIYSQLGNAYFYLGDYGKAMQYHKHDLTLARTMGDKLGEAKSSGNLGNTLKVMGRFDEAVICCKRHLELSREMCDKLSEGRALYNLGNVYHAKGKHIGRVGHKDPGEFSEDVKSCLHQAVEYYEENLKLMRELDDVAAQGRACGNLGNTFYLLGDFAQAIYYHKERLSIARQFGDKAAERRAHSNLGNSHIFMGQFEEAAHHYKRTLALAQELEDSAVEAQACYSLGNTYTLLRDYDTAIEYHLRHLLIAQKLYDRVGEARACWSLGNANASLGNHEKALHFAMKHLEISKELDDPMGEATAKLNIADLKKILNLPETAPETASNSCPSTSSSSSASLKDAQNNNLLPRMQQRVRRESMEQLNLIKLTPDGKDRNGISARIHKPAMPAKHEDDDSFFDLVSKFQSKRMDDQRCTLVVDNKENTNKPANTNPPHAKNDGPEELIDMIAGMQSKRMDEQRVELPHLPGLQTESLQKLAESRNSVPDDNFLDQLVRCQGSRLEDQRSQLPTPAVDTEESDHPIPRPQKSGATVPDEDFFSLIMRVQGGRMDDQRAAVPRLNQRIPNGNVPHAAIDNETTNNSSGKKKK</sequence>
<evidence type="ECO:0000256" key="10">
    <source>
        <dbReference type="PROSITE-ProRule" id="PRU00339"/>
    </source>
</evidence>
<gene>
    <name evidence="12" type="ORF">WA026_014649</name>
</gene>
<dbReference type="GO" id="GO:0005886">
    <property type="term" value="C:plasma membrane"/>
    <property type="evidence" value="ECO:0007669"/>
    <property type="project" value="UniProtKB-SubCell"/>
</dbReference>
<organism evidence="12 13">
    <name type="scientific">Henosepilachna vigintioctopunctata</name>
    <dbReference type="NCBI Taxonomy" id="420089"/>
    <lineage>
        <taxon>Eukaryota</taxon>
        <taxon>Metazoa</taxon>
        <taxon>Ecdysozoa</taxon>
        <taxon>Arthropoda</taxon>
        <taxon>Hexapoda</taxon>
        <taxon>Insecta</taxon>
        <taxon>Pterygota</taxon>
        <taxon>Neoptera</taxon>
        <taxon>Endopterygota</taxon>
        <taxon>Coleoptera</taxon>
        <taxon>Polyphaga</taxon>
        <taxon>Cucujiformia</taxon>
        <taxon>Coccinelloidea</taxon>
        <taxon>Coccinellidae</taxon>
        <taxon>Epilachninae</taxon>
        <taxon>Epilachnini</taxon>
        <taxon>Henosepilachna</taxon>
    </lineage>
</organism>
<keyword evidence="9" id="KW-0472">Membrane</keyword>
<dbReference type="PANTHER" id="PTHR45954">
    <property type="entry name" value="LD33695P"/>
    <property type="match status" value="1"/>
</dbReference>
<evidence type="ECO:0000256" key="9">
    <source>
        <dbReference type="ARBA" id="ARBA00023136"/>
    </source>
</evidence>
<comment type="subcellular location">
    <subcellularLocation>
        <location evidence="1">Cell membrane</location>
    </subcellularLocation>
    <subcellularLocation>
        <location evidence="2">Cytoplasm</location>
    </subcellularLocation>
</comment>
<dbReference type="Pfam" id="PF13176">
    <property type="entry name" value="TPR_7"/>
    <property type="match status" value="2"/>
</dbReference>
<keyword evidence="5" id="KW-0963">Cytoplasm</keyword>
<dbReference type="AlphaFoldDB" id="A0AAW1VER2"/>
<evidence type="ECO:0000256" key="1">
    <source>
        <dbReference type="ARBA" id="ARBA00004236"/>
    </source>
</evidence>
<dbReference type="Proteomes" id="UP001431783">
    <property type="component" value="Unassembled WGS sequence"/>
</dbReference>
<feature type="region of interest" description="Disordered" evidence="11">
    <location>
        <begin position="618"/>
        <end position="647"/>
    </location>
</feature>
<dbReference type="InterPro" id="IPR003109">
    <property type="entry name" value="GoLoco_motif"/>
</dbReference>
<comment type="caution">
    <text evidence="12">The sequence shown here is derived from an EMBL/GenBank/DDBJ whole genome shotgun (WGS) entry which is preliminary data.</text>
</comment>
<proteinExistence type="inferred from homology"/>
<evidence type="ECO:0000256" key="5">
    <source>
        <dbReference type="ARBA" id="ARBA00022490"/>
    </source>
</evidence>
<evidence type="ECO:0008006" key="14">
    <source>
        <dbReference type="Google" id="ProtNLM"/>
    </source>
</evidence>
<evidence type="ECO:0000256" key="8">
    <source>
        <dbReference type="ARBA" id="ARBA00022803"/>
    </source>
</evidence>
<dbReference type="Gene3D" id="1.25.40.10">
    <property type="entry name" value="Tetratricopeptide repeat domain"/>
    <property type="match status" value="3"/>
</dbReference>
<dbReference type="SMART" id="SM00390">
    <property type="entry name" value="GoLoco"/>
    <property type="match status" value="4"/>
</dbReference>
<feature type="region of interest" description="Disordered" evidence="11">
    <location>
        <begin position="560"/>
        <end position="593"/>
    </location>
</feature>
<dbReference type="PANTHER" id="PTHR45954:SF1">
    <property type="entry name" value="LD33695P"/>
    <property type="match status" value="1"/>
</dbReference>
<dbReference type="EMBL" id="JARQZJ010000128">
    <property type="protein sequence ID" value="KAK9891412.1"/>
    <property type="molecule type" value="Genomic_DNA"/>
</dbReference>
<dbReference type="FunFam" id="1.25.40.10:FF:000043">
    <property type="entry name" value="G-protein-signaling modulator 2 isoform X1"/>
    <property type="match status" value="1"/>
</dbReference>
<evidence type="ECO:0000256" key="2">
    <source>
        <dbReference type="ARBA" id="ARBA00004496"/>
    </source>
</evidence>
<feature type="region of interest" description="Disordered" evidence="11">
    <location>
        <begin position="381"/>
        <end position="404"/>
    </location>
</feature>
<evidence type="ECO:0000256" key="3">
    <source>
        <dbReference type="ARBA" id="ARBA00006600"/>
    </source>
</evidence>
<accession>A0AAW1VER2</accession>